<keyword evidence="8" id="KW-1185">Reference proteome</keyword>
<dbReference type="InterPro" id="IPR004481">
    <property type="entry name" value="K/Na/Ca-exchanger"/>
</dbReference>
<evidence type="ECO:0000259" key="6">
    <source>
        <dbReference type="Pfam" id="PF01699"/>
    </source>
</evidence>
<dbReference type="GO" id="GO:0008273">
    <property type="term" value="F:calcium, potassium:sodium antiporter activity"/>
    <property type="evidence" value="ECO:0007669"/>
    <property type="project" value="TreeGrafter"/>
</dbReference>
<keyword evidence="3 5" id="KW-1133">Transmembrane helix</keyword>
<dbReference type="RefSeq" id="WP_179917802.1">
    <property type="nucleotide sequence ID" value="NZ_CP058909.1"/>
</dbReference>
<reference evidence="7 8" key="1">
    <citation type="submission" date="2020-07" db="EMBL/GenBank/DDBJ databases">
        <title>Halosimplex litoreum sp. nov. and Halosimplex rubrum sp. nov., isolated from different salt environments.</title>
        <authorList>
            <person name="Cui H."/>
        </authorList>
    </citation>
    <scope>NUCLEOTIDE SEQUENCE [LARGE SCALE GENOMIC DNA]</scope>
    <source>
        <strain evidence="7 8">R2</strain>
    </source>
</reference>
<evidence type="ECO:0000256" key="1">
    <source>
        <dbReference type="ARBA" id="ARBA00004141"/>
    </source>
</evidence>
<feature type="transmembrane region" description="Helical" evidence="5">
    <location>
        <begin position="202"/>
        <end position="226"/>
    </location>
</feature>
<dbReference type="AlphaFoldDB" id="A0A7D5TC44"/>
<dbReference type="PANTHER" id="PTHR10846:SF8">
    <property type="entry name" value="INNER MEMBRANE PROTEIN YRBG"/>
    <property type="match status" value="1"/>
</dbReference>
<dbReference type="Proteomes" id="UP000509346">
    <property type="component" value="Chromosome"/>
</dbReference>
<keyword evidence="4 5" id="KW-0472">Membrane</keyword>
<keyword evidence="2 5" id="KW-0812">Transmembrane</keyword>
<feature type="transmembrane region" description="Helical" evidence="5">
    <location>
        <begin position="37"/>
        <end position="55"/>
    </location>
</feature>
<comment type="subcellular location">
    <subcellularLocation>
        <location evidence="1">Membrane</location>
        <topology evidence="1">Multi-pass membrane protein</topology>
    </subcellularLocation>
</comment>
<accession>A0A7D5TC44</accession>
<dbReference type="OrthoDB" id="142185at2157"/>
<dbReference type="Gene3D" id="1.20.1420.30">
    <property type="entry name" value="NCX, central ion-binding region"/>
    <property type="match status" value="1"/>
</dbReference>
<dbReference type="InterPro" id="IPR004837">
    <property type="entry name" value="NaCa_Exmemb"/>
</dbReference>
<dbReference type="KEGG" id="hpel:HZS54_14360"/>
<feature type="transmembrane region" description="Helical" evidence="5">
    <location>
        <begin position="107"/>
        <end position="123"/>
    </location>
</feature>
<evidence type="ECO:0000256" key="4">
    <source>
        <dbReference type="ARBA" id="ARBA00023136"/>
    </source>
</evidence>
<evidence type="ECO:0000313" key="8">
    <source>
        <dbReference type="Proteomes" id="UP000509346"/>
    </source>
</evidence>
<dbReference type="InterPro" id="IPR044880">
    <property type="entry name" value="NCX_ion-bd_dom_sf"/>
</dbReference>
<feature type="domain" description="Sodium/calcium exchanger membrane region" evidence="6">
    <location>
        <begin position="10"/>
        <end position="147"/>
    </location>
</feature>
<feature type="transmembrane region" description="Helical" evidence="5">
    <location>
        <begin position="75"/>
        <end position="95"/>
    </location>
</feature>
<dbReference type="Pfam" id="PF01699">
    <property type="entry name" value="Na_Ca_ex"/>
    <property type="match status" value="2"/>
</dbReference>
<dbReference type="EMBL" id="CP058909">
    <property type="protein sequence ID" value="QLH82733.1"/>
    <property type="molecule type" value="Genomic_DNA"/>
</dbReference>
<evidence type="ECO:0000256" key="3">
    <source>
        <dbReference type="ARBA" id="ARBA00022989"/>
    </source>
</evidence>
<dbReference type="GO" id="GO:0005886">
    <property type="term" value="C:plasma membrane"/>
    <property type="evidence" value="ECO:0007669"/>
    <property type="project" value="TreeGrafter"/>
</dbReference>
<feature type="transmembrane region" description="Helical" evidence="5">
    <location>
        <begin position="129"/>
        <end position="148"/>
    </location>
</feature>
<protein>
    <submittedName>
        <fullName evidence="7">Calcium/sodium antiporter</fullName>
    </submittedName>
</protein>
<organism evidence="7 8">
    <name type="scientific">Halosimplex pelagicum</name>
    <dbReference type="NCBI Taxonomy" id="869886"/>
    <lineage>
        <taxon>Archaea</taxon>
        <taxon>Methanobacteriati</taxon>
        <taxon>Methanobacteriota</taxon>
        <taxon>Stenosarchaea group</taxon>
        <taxon>Halobacteria</taxon>
        <taxon>Halobacteriales</taxon>
        <taxon>Haloarculaceae</taxon>
        <taxon>Halosimplex</taxon>
    </lineage>
</organism>
<proteinExistence type="predicted"/>
<evidence type="ECO:0000256" key="2">
    <source>
        <dbReference type="ARBA" id="ARBA00022692"/>
    </source>
</evidence>
<dbReference type="GeneID" id="56083795"/>
<feature type="transmembrane region" description="Helical" evidence="5">
    <location>
        <begin position="261"/>
        <end position="283"/>
    </location>
</feature>
<feature type="transmembrane region" description="Helical" evidence="5">
    <location>
        <begin position="169"/>
        <end position="190"/>
    </location>
</feature>
<feature type="domain" description="Sodium/calcium exchanger membrane region" evidence="6">
    <location>
        <begin position="170"/>
        <end position="299"/>
    </location>
</feature>
<dbReference type="PANTHER" id="PTHR10846">
    <property type="entry name" value="SODIUM/POTASSIUM/CALCIUM EXCHANGER"/>
    <property type="match status" value="1"/>
</dbReference>
<gene>
    <name evidence="7" type="ORF">HZS54_14360</name>
</gene>
<dbReference type="NCBIfam" id="TIGR00367">
    <property type="entry name" value="calcium/sodium antiporter"/>
    <property type="match status" value="1"/>
</dbReference>
<feature type="transmembrane region" description="Helical" evidence="5">
    <location>
        <begin position="12"/>
        <end position="30"/>
    </location>
</feature>
<evidence type="ECO:0000256" key="5">
    <source>
        <dbReference type="SAM" id="Phobius"/>
    </source>
</evidence>
<evidence type="ECO:0000313" key="7">
    <source>
        <dbReference type="EMBL" id="QLH82733.1"/>
    </source>
</evidence>
<dbReference type="GO" id="GO:0005262">
    <property type="term" value="F:calcium channel activity"/>
    <property type="evidence" value="ECO:0007669"/>
    <property type="project" value="TreeGrafter"/>
</dbReference>
<dbReference type="GO" id="GO:0006874">
    <property type="term" value="P:intracellular calcium ion homeostasis"/>
    <property type="evidence" value="ECO:0007669"/>
    <property type="project" value="TreeGrafter"/>
</dbReference>
<sequence length="311" mass="31182">MVSALVRDAALVLVGVAGLWVGAGQFVAGASRLARRLGVSGLVIGLTVVSFGTSAPEFAVTVDAALTGEADISVGNVVGSNVVNLGFVLGGTALVRRLPVDADLVRRDGVLMVLTVGALLLILRDLTVSRIEGALLVAGLAGYVLLLARSDGDAAGPAVDPDPFRRSDVLRLLGGLGVVVVAAHVLVVGAASTAADFGVSEWAIGATVVALGTSTPELVTSVAAAYRGEADLAAGNVVGSCIFNVLGVLGVAGVLQPLTVGPAAFTGALWLLGVSVVATVLLWSRRVLSRPEGVVLVALNAVDWVAAFLGR</sequence>
<name>A0A7D5TC44_9EURY</name>
<feature type="transmembrane region" description="Helical" evidence="5">
    <location>
        <begin position="233"/>
        <end position="255"/>
    </location>
</feature>